<name>A0A0N0BI49_9HYME</name>
<dbReference type="EMBL" id="KQ435735">
    <property type="protein sequence ID" value="KOX77168.1"/>
    <property type="molecule type" value="Genomic_DNA"/>
</dbReference>
<feature type="region of interest" description="Disordered" evidence="1">
    <location>
        <begin position="48"/>
        <end position="78"/>
    </location>
</feature>
<proteinExistence type="predicted"/>
<dbReference type="AlphaFoldDB" id="A0A0N0BI49"/>
<protein>
    <submittedName>
        <fullName evidence="2">Uncharacterized protein</fullName>
    </submittedName>
</protein>
<evidence type="ECO:0000313" key="2">
    <source>
        <dbReference type="EMBL" id="KOX77168.1"/>
    </source>
</evidence>
<evidence type="ECO:0000256" key="1">
    <source>
        <dbReference type="SAM" id="MobiDB-lite"/>
    </source>
</evidence>
<reference evidence="2 3" key="1">
    <citation type="submission" date="2015-07" db="EMBL/GenBank/DDBJ databases">
        <title>The genome of Melipona quadrifasciata.</title>
        <authorList>
            <person name="Pan H."/>
            <person name="Kapheim K."/>
        </authorList>
    </citation>
    <scope>NUCLEOTIDE SEQUENCE [LARGE SCALE GENOMIC DNA]</scope>
    <source>
        <strain evidence="2">0111107301</strain>
        <tissue evidence="2">Whole body</tissue>
    </source>
</reference>
<feature type="region of interest" description="Disordered" evidence="1">
    <location>
        <begin position="388"/>
        <end position="414"/>
    </location>
</feature>
<dbReference type="Proteomes" id="UP000053105">
    <property type="component" value="Unassembled WGS sequence"/>
</dbReference>
<accession>A0A0N0BI49</accession>
<feature type="compositionally biased region" description="Polar residues" evidence="1">
    <location>
        <begin position="388"/>
        <end position="405"/>
    </location>
</feature>
<evidence type="ECO:0000313" key="3">
    <source>
        <dbReference type="Proteomes" id="UP000053105"/>
    </source>
</evidence>
<gene>
    <name evidence="2" type="ORF">WN51_10258</name>
</gene>
<organism evidence="2 3">
    <name type="scientific">Melipona quadrifasciata</name>
    <dbReference type="NCBI Taxonomy" id="166423"/>
    <lineage>
        <taxon>Eukaryota</taxon>
        <taxon>Metazoa</taxon>
        <taxon>Ecdysozoa</taxon>
        <taxon>Arthropoda</taxon>
        <taxon>Hexapoda</taxon>
        <taxon>Insecta</taxon>
        <taxon>Pterygota</taxon>
        <taxon>Neoptera</taxon>
        <taxon>Endopterygota</taxon>
        <taxon>Hymenoptera</taxon>
        <taxon>Apocrita</taxon>
        <taxon>Aculeata</taxon>
        <taxon>Apoidea</taxon>
        <taxon>Anthophila</taxon>
        <taxon>Apidae</taxon>
        <taxon>Melipona</taxon>
    </lineage>
</organism>
<keyword evidence="3" id="KW-1185">Reference proteome</keyword>
<sequence>MPSKPNVACATLTQTYERRNIYRESHLQEPDMHGTIDRGSVSCFPTTARCRDGKQEPSMPPFRETGRRSPLVEEGSSRSVRCQENPVINSHWTLASCEKLVKSLTVMNEQSRVAGNSDQITVGEGLVGRVAGSRYKDTRKGNEKESNSAKARATTLEFLRRQYRPRFRSTDAWTEKFEVPSYGLCEVSNVDVSYDRARHENHRQRICAEGTSLIHTPPVVFTVESWKRVDLERSKNVSAIKDDRRLTQLLEIWQEILKEYLKNCQSETWVNLSQTHRGLVDKSPFASFSVVGARGIALGQRGKNSSEEEKEDYIEPAAGKRACTSVGAASTDIKRHAPDFLLLEIVFDQREDEEEFRPRWSLLSQILLNEDACSFFDRSKMLTGHFNSQSTDNVELTPDNPQSVSKHGGSGAAF</sequence>